<proteinExistence type="predicted"/>
<feature type="compositionally biased region" description="Polar residues" evidence="1">
    <location>
        <begin position="108"/>
        <end position="117"/>
    </location>
</feature>
<dbReference type="AlphaFoldDB" id="A0AAN6JSK6"/>
<keyword evidence="3" id="KW-1185">Reference proteome</keyword>
<organism evidence="2 3">
    <name type="scientific">Tilletia horrida</name>
    <dbReference type="NCBI Taxonomy" id="155126"/>
    <lineage>
        <taxon>Eukaryota</taxon>
        <taxon>Fungi</taxon>
        <taxon>Dikarya</taxon>
        <taxon>Basidiomycota</taxon>
        <taxon>Ustilaginomycotina</taxon>
        <taxon>Exobasidiomycetes</taxon>
        <taxon>Tilletiales</taxon>
        <taxon>Tilletiaceae</taxon>
        <taxon>Tilletia</taxon>
    </lineage>
</organism>
<protein>
    <submittedName>
        <fullName evidence="2">Uncharacterized protein</fullName>
    </submittedName>
</protein>
<feature type="region of interest" description="Disordered" evidence="1">
    <location>
        <begin position="345"/>
        <end position="365"/>
    </location>
</feature>
<feature type="compositionally biased region" description="Polar residues" evidence="1">
    <location>
        <begin position="728"/>
        <end position="751"/>
    </location>
</feature>
<evidence type="ECO:0000313" key="2">
    <source>
        <dbReference type="EMBL" id="KAK0553465.1"/>
    </source>
</evidence>
<feature type="region of interest" description="Disordered" evidence="1">
    <location>
        <begin position="714"/>
        <end position="758"/>
    </location>
</feature>
<comment type="caution">
    <text evidence="2">The sequence shown here is derived from an EMBL/GenBank/DDBJ whole genome shotgun (WGS) entry which is preliminary data.</text>
</comment>
<name>A0AAN6JSK6_9BASI</name>
<dbReference type="EMBL" id="JAPDMZ010000050">
    <property type="protein sequence ID" value="KAK0553465.1"/>
    <property type="molecule type" value="Genomic_DNA"/>
</dbReference>
<feature type="region of interest" description="Disordered" evidence="1">
    <location>
        <begin position="479"/>
        <end position="500"/>
    </location>
</feature>
<feature type="region of interest" description="Disordered" evidence="1">
    <location>
        <begin position="92"/>
        <end position="141"/>
    </location>
</feature>
<reference evidence="2" key="1">
    <citation type="journal article" date="2023" name="PhytoFront">
        <title>Draft Genome Resources of Seven Strains of Tilletia horrida, Causal Agent of Kernel Smut of Rice.</title>
        <authorList>
            <person name="Khanal S."/>
            <person name="Antony Babu S."/>
            <person name="Zhou X.G."/>
        </authorList>
    </citation>
    <scope>NUCLEOTIDE SEQUENCE</scope>
    <source>
        <strain evidence="2">TX6</strain>
    </source>
</reference>
<feature type="compositionally biased region" description="Polar residues" evidence="1">
    <location>
        <begin position="350"/>
        <end position="365"/>
    </location>
</feature>
<feature type="region of interest" description="Disordered" evidence="1">
    <location>
        <begin position="828"/>
        <end position="865"/>
    </location>
</feature>
<feature type="region of interest" description="Disordered" evidence="1">
    <location>
        <begin position="42"/>
        <end position="65"/>
    </location>
</feature>
<gene>
    <name evidence="2" type="ORF">OC846_002515</name>
</gene>
<sequence>MRLRKLPLGQHATCKSSKASATTAAAAAAPTAASSAPWTAFPAPPAASSSAGAAAAVKARRAAEEGPTWRNYAEVSFHEPMDSFQHQVVASSSALLSSEPERADKTATAPSRNTNAKGKNKAVEEPQPIRLPNRASLRTPDKGADPQAALLFALSQLHKYNHSADTLAKACGRPGGLDTYKPYAIQKALLAFGKARSQLKRSLMEASVTLYQPSTSQFPMRPISELRDDYHAAEYLLNMLDKRLRAIISRICDARRDEEIEQSAPGPSSQVGYKDIRIYNVMLNLTLGYLDDVPLFRTVMIALDRRQIQPNRATLTVILQHACRRRDVHLVKAGVQLGLNMLEVGEPSDSDANSSTPTSSNTMLRNDLASSHNLPRTKSALNLARLNPKHPRSHSHPLVRLIAKSVQARDSYMLVALIETLDTFGIPHRSSSAAEHTWKTPWPILSASSIASLLYPGLHSRGRSDLSLANNTAAGLGEEIVKEDQGRSSNANAGSLLHRPGNVQDGLPQYHPYVLTAVLTALSNEGRTTLVTRLWKLIKQLSQHSLDAASTPGSTDHGTPISKSKKSQKRETQQSTTELDPVTFAKTFLGAKAKFGRGAQRQGWLIPVRAATVYAKSLTLFLVSHAGVVRRKATRGLGLKRTGRSHVAGLTSPSSPSAAVAAVRTMSEQAVGTRSRQVRTGMERTCRRRAAVAHAALATCYLFLRKHWGLEDASAPRQDRCSTDDSSEAGTGSQLPAGNTTDSDLNSSQPKASPRPGSDLPDKYFFAVMLNCWLPRHDGPLPFVDWRMIVSRLRKRFPDGFPSSDQVEDRKRQLSQLLQRYGLYDEGVGRSGNARSGTEAKKGITDSGAPPSHDGHGGISGGPATRLPIRKRRILQMMQSSGSGGTAPLSATEAHQALVNLVLADLQTLGIELSE</sequence>
<dbReference type="Proteomes" id="UP001176517">
    <property type="component" value="Unassembled WGS sequence"/>
</dbReference>
<accession>A0AAN6JSK6</accession>
<feature type="region of interest" description="Disordered" evidence="1">
    <location>
        <begin position="546"/>
        <end position="579"/>
    </location>
</feature>
<feature type="compositionally biased region" description="Low complexity" evidence="1">
    <location>
        <begin position="42"/>
        <end position="57"/>
    </location>
</feature>
<evidence type="ECO:0000313" key="3">
    <source>
        <dbReference type="Proteomes" id="UP001176517"/>
    </source>
</evidence>
<evidence type="ECO:0000256" key="1">
    <source>
        <dbReference type="SAM" id="MobiDB-lite"/>
    </source>
</evidence>